<sequence>MIDFPQSRKEHLQLASSSIMDSPLYHPLRVSGREIRLLEIENVSDDGAVSCRLETVQLDQNPQFVALSYLWGDASKMESVMVNGREMVVTINLAAALRHVRDNWSTEFPSRPPREFRIWADALCINQADIAERGQQVMLMADIYSSAEVVFAWLGSGKPELEVALETVGIVANELYKIKERGSSLYPFFTLGWMEKYSFLCKDDSQEGYSQRWREIGFLFNMRYWRRVWVMQELALARCIFLVYGKKMLEFDVLNPLGMLARVMSKTNLFLPTKPPFVDQQTWIGLKTGGLVDWKLMKRIIMLREMILQRPKAENPVKVQVESWSNALLGFALQATDPRDHVYGLLGLTQLDIVPDYSLKTPLADVYIQYTQAWLQFNREHEEFISKNDSLLAELWFLQFTGLGHFKDTLGFPTWAPNFPQMQRENITTLAGSNCEADQHVFPRNTPAALIEGNSLLVSGVIIDTVSHVAPFPRSEQMAPLRQYTASVNNMSAPIGRQNMPPMETLQPLMDLAGGALRPFFDDFVSRHSVYTTGIPPLQAIFRAYMRDGKCSPGETASVALGFVGTLVGMSCVASPERRARLAGPEGVLPESLGFPGGVTGNRAFSAVFAPGGGAVIDIGVGEGKRFAEATFQGAGIGELTDAHMYNEDIHPLRNSWRFFETSRGYIGIGPDLIQAGDVVAVLKGSRRPAVLRPGEGAYRHVGLCYVEGLVRGEARELVREGKCRVERLKVV</sequence>
<dbReference type="InterPro" id="IPR010730">
    <property type="entry name" value="HET"/>
</dbReference>
<gene>
    <name evidence="2" type="ORF">B0T25DRAFT_550204</name>
</gene>
<dbReference type="PANTHER" id="PTHR24148">
    <property type="entry name" value="ANKYRIN REPEAT DOMAIN-CONTAINING PROTEIN 39 HOMOLOG-RELATED"/>
    <property type="match status" value="1"/>
</dbReference>
<reference evidence="2" key="2">
    <citation type="submission" date="2023-06" db="EMBL/GenBank/DDBJ databases">
        <authorList>
            <consortium name="Lawrence Berkeley National Laboratory"/>
            <person name="Haridas S."/>
            <person name="Hensen N."/>
            <person name="Bonometti L."/>
            <person name="Westerberg I."/>
            <person name="Brannstrom I.O."/>
            <person name="Guillou S."/>
            <person name="Cros-Aarteil S."/>
            <person name="Calhoun S."/>
            <person name="Kuo A."/>
            <person name="Mondo S."/>
            <person name="Pangilinan J."/>
            <person name="Riley R."/>
            <person name="Labutti K."/>
            <person name="Andreopoulos B."/>
            <person name="Lipzen A."/>
            <person name="Chen C."/>
            <person name="Yanf M."/>
            <person name="Daum C."/>
            <person name="Ng V."/>
            <person name="Clum A."/>
            <person name="Steindorff A."/>
            <person name="Ohm R."/>
            <person name="Martin F."/>
            <person name="Silar P."/>
            <person name="Natvig D."/>
            <person name="Lalanne C."/>
            <person name="Gautier V."/>
            <person name="Ament-Velasquez S.L."/>
            <person name="Kruys A."/>
            <person name="Hutchinson M.I."/>
            <person name="Powell A.J."/>
            <person name="Barry K."/>
            <person name="Miller A.N."/>
            <person name="Grigoriev I.V."/>
            <person name="Debuchy R."/>
            <person name="Gladieux P."/>
            <person name="Thoren M.H."/>
            <person name="Johannesson H."/>
        </authorList>
    </citation>
    <scope>NUCLEOTIDE SEQUENCE</scope>
    <source>
        <strain evidence="2">CBS 955.72</strain>
    </source>
</reference>
<dbReference type="AlphaFoldDB" id="A0AAJ0HG86"/>
<evidence type="ECO:0000259" key="1">
    <source>
        <dbReference type="Pfam" id="PF06985"/>
    </source>
</evidence>
<evidence type="ECO:0000313" key="2">
    <source>
        <dbReference type="EMBL" id="KAK3350269.1"/>
    </source>
</evidence>
<dbReference type="Proteomes" id="UP001275084">
    <property type="component" value="Unassembled WGS sequence"/>
</dbReference>
<dbReference type="PANTHER" id="PTHR24148:SF73">
    <property type="entry name" value="HET DOMAIN PROTEIN (AFU_ORTHOLOGUE AFUA_8G01020)"/>
    <property type="match status" value="1"/>
</dbReference>
<comment type="caution">
    <text evidence="2">The sequence shown here is derived from an EMBL/GenBank/DDBJ whole genome shotgun (WGS) entry which is preliminary data.</text>
</comment>
<feature type="domain" description="Heterokaryon incompatibility" evidence="1">
    <location>
        <begin position="64"/>
        <end position="233"/>
    </location>
</feature>
<reference evidence="2" key="1">
    <citation type="journal article" date="2023" name="Mol. Phylogenet. Evol.">
        <title>Genome-scale phylogeny and comparative genomics of the fungal order Sordariales.</title>
        <authorList>
            <person name="Hensen N."/>
            <person name="Bonometti L."/>
            <person name="Westerberg I."/>
            <person name="Brannstrom I.O."/>
            <person name="Guillou S."/>
            <person name="Cros-Aarteil S."/>
            <person name="Calhoun S."/>
            <person name="Haridas S."/>
            <person name="Kuo A."/>
            <person name="Mondo S."/>
            <person name="Pangilinan J."/>
            <person name="Riley R."/>
            <person name="LaButti K."/>
            <person name="Andreopoulos B."/>
            <person name="Lipzen A."/>
            <person name="Chen C."/>
            <person name="Yan M."/>
            <person name="Daum C."/>
            <person name="Ng V."/>
            <person name="Clum A."/>
            <person name="Steindorff A."/>
            <person name="Ohm R.A."/>
            <person name="Martin F."/>
            <person name="Silar P."/>
            <person name="Natvig D.O."/>
            <person name="Lalanne C."/>
            <person name="Gautier V."/>
            <person name="Ament-Velasquez S.L."/>
            <person name="Kruys A."/>
            <person name="Hutchinson M.I."/>
            <person name="Powell A.J."/>
            <person name="Barry K."/>
            <person name="Miller A.N."/>
            <person name="Grigoriev I.V."/>
            <person name="Debuchy R."/>
            <person name="Gladieux P."/>
            <person name="Hiltunen Thoren M."/>
            <person name="Johannesson H."/>
        </authorList>
    </citation>
    <scope>NUCLEOTIDE SEQUENCE</scope>
    <source>
        <strain evidence="2">CBS 955.72</strain>
    </source>
</reference>
<name>A0AAJ0HG86_9PEZI</name>
<protein>
    <submittedName>
        <fullName evidence="2">Heterokaryon incompatibility protein-domain-containing protein</fullName>
    </submittedName>
</protein>
<keyword evidence="3" id="KW-1185">Reference proteome</keyword>
<dbReference type="Pfam" id="PF26639">
    <property type="entry name" value="Het-6_barrel"/>
    <property type="match status" value="1"/>
</dbReference>
<dbReference type="Pfam" id="PF06985">
    <property type="entry name" value="HET"/>
    <property type="match status" value="1"/>
</dbReference>
<accession>A0AAJ0HG86</accession>
<proteinExistence type="predicted"/>
<organism evidence="2 3">
    <name type="scientific">Lasiosphaeria hispida</name>
    <dbReference type="NCBI Taxonomy" id="260671"/>
    <lineage>
        <taxon>Eukaryota</taxon>
        <taxon>Fungi</taxon>
        <taxon>Dikarya</taxon>
        <taxon>Ascomycota</taxon>
        <taxon>Pezizomycotina</taxon>
        <taxon>Sordariomycetes</taxon>
        <taxon>Sordariomycetidae</taxon>
        <taxon>Sordariales</taxon>
        <taxon>Lasiosphaeriaceae</taxon>
        <taxon>Lasiosphaeria</taxon>
    </lineage>
</organism>
<dbReference type="InterPro" id="IPR052895">
    <property type="entry name" value="HetReg/Transcr_Mod"/>
</dbReference>
<dbReference type="EMBL" id="JAUIQD010000005">
    <property type="protein sequence ID" value="KAK3350269.1"/>
    <property type="molecule type" value="Genomic_DNA"/>
</dbReference>
<evidence type="ECO:0000313" key="3">
    <source>
        <dbReference type="Proteomes" id="UP001275084"/>
    </source>
</evidence>